<feature type="compositionally biased region" description="Basic and acidic residues" evidence="1">
    <location>
        <begin position="441"/>
        <end position="468"/>
    </location>
</feature>
<organism evidence="2 3">
    <name type="scientific">Caenorhabditis tropicalis</name>
    <dbReference type="NCBI Taxonomy" id="1561998"/>
    <lineage>
        <taxon>Eukaryota</taxon>
        <taxon>Metazoa</taxon>
        <taxon>Ecdysozoa</taxon>
        <taxon>Nematoda</taxon>
        <taxon>Chromadorea</taxon>
        <taxon>Rhabditida</taxon>
        <taxon>Rhabditina</taxon>
        <taxon>Rhabditomorpha</taxon>
        <taxon>Rhabditoidea</taxon>
        <taxon>Rhabditidae</taxon>
        <taxon>Peloderinae</taxon>
        <taxon>Caenorhabditis</taxon>
    </lineage>
</organism>
<reference evidence="3" key="1">
    <citation type="submission" date="2016-11" db="UniProtKB">
        <authorList>
            <consortium name="WormBaseParasite"/>
        </authorList>
    </citation>
    <scope>IDENTIFICATION</scope>
</reference>
<evidence type="ECO:0000313" key="2">
    <source>
        <dbReference type="Proteomes" id="UP000095282"/>
    </source>
</evidence>
<keyword evidence="2" id="KW-1185">Reference proteome</keyword>
<feature type="region of interest" description="Disordered" evidence="1">
    <location>
        <begin position="210"/>
        <end position="266"/>
    </location>
</feature>
<evidence type="ECO:0000313" key="3">
    <source>
        <dbReference type="WBParaSite" id="Csp11.Scaffold629.g11792.t1"/>
    </source>
</evidence>
<dbReference type="WBParaSite" id="Csp11.Scaffold629.g11792.t1">
    <property type="protein sequence ID" value="Csp11.Scaffold629.g11792.t1"/>
    <property type="gene ID" value="Csp11.Scaffold629.g11792"/>
</dbReference>
<dbReference type="Proteomes" id="UP000095282">
    <property type="component" value="Unplaced"/>
</dbReference>
<feature type="compositionally biased region" description="Basic and acidic residues" evidence="1">
    <location>
        <begin position="385"/>
        <end position="400"/>
    </location>
</feature>
<name>A0A1I7TU29_9PELO</name>
<feature type="compositionally biased region" description="Basic and acidic residues" evidence="1">
    <location>
        <begin position="240"/>
        <end position="253"/>
    </location>
</feature>
<dbReference type="eggNOG" id="ENOG502QTSK">
    <property type="taxonomic scope" value="Eukaryota"/>
</dbReference>
<feature type="region of interest" description="Disordered" evidence="1">
    <location>
        <begin position="368"/>
        <end position="512"/>
    </location>
</feature>
<evidence type="ECO:0000256" key="1">
    <source>
        <dbReference type="SAM" id="MobiDB-lite"/>
    </source>
</evidence>
<dbReference type="AlphaFoldDB" id="A0A1I7TU29"/>
<protein>
    <submittedName>
        <fullName evidence="3">Methyltransf_FA domain-containing protein</fullName>
    </submittedName>
</protein>
<proteinExistence type="predicted"/>
<sequence>MGSRAKRQGVISGSITWNGNEYVEIFDQNFKYLYGEVDDLFIAYGSWVEYDVVDAPEYHPKNCLKRAINIDMDFKVSKAPTTDEFGDKPMNVRDFNKVDYFQFDSQGDGNLTHKSTIRRNFSNDMYYNSYYGEVSISRDAKNRLIEFDINELDVMMSFISSERYCGTGPHWEVTHFVHQGTPYSINGFLSIRGFIVRGPGGIVRNRRDVRIPPDALRPKHQRQSGRPQWGEPIRTMSAPTEKDAPIEKPHGGDKIQTPFKMKPENSDPFATIESRNYLQQKLESISISQRSAETPSMKPRGFEVVPEKDPESKPWRALPGLKPSESSTKLKEPMYKKATGFPITPLQIVSANRPVKLKTVVQEAPRFTTRSFGGIPLSPVTTVEEPPKPAGESKSKEKEPKKRFRFGVQKTAPSPLPPPPPPPPAPVNKPASESASVSRGFRIENITKEEKKHPLDDSFEMKKTKESNEGNLYDDNWGDETPFIQPPQRDIGRPRFPPQTKVGLSKYGQSHF</sequence>
<feature type="region of interest" description="Disordered" evidence="1">
    <location>
        <begin position="288"/>
        <end position="333"/>
    </location>
</feature>
<feature type="compositionally biased region" description="Pro residues" evidence="1">
    <location>
        <begin position="414"/>
        <end position="427"/>
    </location>
</feature>
<feature type="compositionally biased region" description="Basic and acidic residues" evidence="1">
    <location>
        <begin position="305"/>
        <end position="314"/>
    </location>
</feature>
<accession>A0A1I7TU29</accession>
<dbReference type="STRING" id="1561998.A0A1I7TU29"/>